<feature type="chain" id="PRO_5022893579" description="Tungstate ABC transporter substrate-binding protein WtpA" evidence="2">
    <location>
        <begin position="21"/>
        <end position="314"/>
    </location>
</feature>
<keyword evidence="4" id="KW-1185">Reference proteome</keyword>
<sequence length="314" mass="36115">MKKLFVVLGLLLAISISAYAQEYLKVLIPKSLEKSFSVIAKDFYDKHKIKIKYESNCSGKAAKLIHDYGKIIDVIVSADYSVIDNVLVEKGFADWNIKFAKNEMVVGYRADSKYANKINANNWYEIIMKPDVKFGLSAATDEPCGYRSLMVLKLAELFYKKDNFAEDAVQKAIFERKSDLDIVKDLLSKKVDYIISYKTYAKEYNFNYLKLPKEINLFSSRYGEFYKKVKIKDHKYGLGLKEIPATCIFYSVTIPQTTQKRDLAVKFVKYLLSNDVASILEKHGFFVLCEPEVTGNIDHLDKELKSVVKYCVKF</sequence>
<dbReference type="RefSeq" id="WP_149267204.1">
    <property type="nucleotide sequence ID" value="NZ_VFJB01000009.1"/>
</dbReference>
<dbReference type="OrthoDB" id="9785015at2"/>
<dbReference type="PANTHER" id="PTHR30632">
    <property type="entry name" value="MOLYBDATE-BINDING PERIPLASMIC PROTEIN"/>
    <property type="match status" value="1"/>
</dbReference>
<dbReference type="Gene3D" id="3.40.190.10">
    <property type="entry name" value="Periplasmic binding protein-like II"/>
    <property type="match status" value="2"/>
</dbReference>
<dbReference type="CDD" id="cd13540">
    <property type="entry name" value="PBP2_ModA_WtpA"/>
    <property type="match status" value="1"/>
</dbReference>
<evidence type="ECO:0000313" key="3">
    <source>
        <dbReference type="EMBL" id="KAA0257059.1"/>
    </source>
</evidence>
<dbReference type="AlphaFoldDB" id="A0A5A8F1B4"/>
<gene>
    <name evidence="3" type="ORF">FHQ18_10850</name>
</gene>
<dbReference type="GO" id="GO:0015689">
    <property type="term" value="P:molybdate ion transport"/>
    <property type="evidence" value="ECO:0007669"/>
    <property type="project" value="TreeGrafter"/>
</dbReference>
<dbReference type="InterPro" id="IPR050682">
    <property type="entry name" value="ModA/WtpA"/>
</dbReference>
<name>A0A5A8F1B4_9BACT</name>
<keyword evidence="2" id="KW-0732">Signal</keyword>
<organism evidence="3 4">
    <name type="scientific">Deferribacter autotrophicus</name>
    <dbReference type="NCBI Taxonomy" id="500465"/>
    <lineage>
        <taxon>Bacteria</taxon>
        <taxon>Pseudomonadati</taxon>
        <taxon>Deferribacterota</taxon>
        <taxon>Deferribacteres</taxon>
        <taxon>Deferribacterales</taxon>
        <taxon>Deferribacteraceae</taxon>
        <taxon>Deferribacter</taxon>
    </lineage>
</organism>
<dbReference type="EMBL" id="VFJB01000009">
    <property type="protein sequence ID" value="KAA0257059.1"/>
    <property type="molecule type" value="Genomic_DNA"/>
</dbReference>
<evidence type="ECO:0008006" key="5">
    <source>
        <dbReference type="Google" id="ProtNLM"/>
    </source>
</evidence>
<accession>A0A5A8F1B4</accession>
<dbReference type="PANTHER" id="PTHR30632:SF16">
    <property type="entry name" value="MOLYBDATE_TUNGSTATE-BINDING PROTEIN WTPA"/>
    <property type="match status" value="1"/>
</dbReference>
<reference evidence="3 4" key="1">
    <citation type="submission" date="2019-06" db="EMBL/GenBank/DDBJ databases">
        <title>Genomic insights into carbon and energy metabolism of Deferribacter autotrophicus revealed new metabolic traits in the phylum Deferribacteres.</title>
        <authorList>
            <person name="Slobodkin A.I."/>
            <person name="Slobodkina G.B."/>
            <person name="Allioux M."/>
            <person name="Alain K."/>
            <person name="Jebbar M."/>
            <person name="Shadrin V."/>
            <person name="Kublanov I.V."/>
            <person name="Toshchakov S.V."/>
            <person name="Bonch-Osmolovskaya E.A."/>
        </authorList>
    </citation>
    <scope>NUCLEOTIDE SEQUENCE [LARGE SCALE GENOMIC DNA]</scope>
    <source>
        <strain evidence="3 4">SL50</strain>
    </source>
</reference>
<dbReference type="Pfam" id="PF13531">
    <property type="entry name" value="SBP_bac_11"/>
    <property type="match status" value="1"/>
</dbReference>
<comment type="caution">
    <text evidence="3">The sequence shown here is derived from an EMBL/GenBank/DDBJ whole genome shotgun (WGS) entry which is preliminary data.</text>
</comment>
<dbReference type="SUPFAM" id="SSF53850">
    <property type="entry name" value="Periplasmic binding protein-like II"/>
    <property type="match status" value="1"/>
</dbReference>
<evidence type="ECO:0000313" key="4">
    <source>
        <dbReference type="Proteomes" id="UP000322876"/>
    </source>
</evidence>
<comment type="similarity">
    <text evidence="1">Belongs to the bacterial solute-binding protein 1 family. WtpA subfamily.</text>
</comment>
<evidence type="ECO:0000256" key="2">
    <source>
        <dbReference type="SAM" id="SignalP"/>
    </source>
</evidence>
<feature type="signal peptide" evidence="2">
    <location>
        <begin position="1"/>
        <end position="20"/>
    </location>
</feature>
<dbReference type="GO" id="GO:0030973">
    <property type="term" value="F:molybdate ion binding"/>
    <property type="evidence" value="ECO:0007669"/>
    <property type="project" value="TreeGrafter"/>
</dbReference>
<proteinExistence type="inferred from homology"/>
<evidence type="ECO:0000256" key="1">
    <source>
        <dbReference type="ARBA" id="ARBA00009438"/>
    </source>
</evidence>
<dbReference type="Proteomes" id="UP000322876">
    <property type="component" value="Unassembled WGS sequence"/>
</dbReference>
<protein>
    <recommendedName>
        <fullName evidence="5">Tungstate ABC transporter substrate-binding protein WtpA</fullName>
    </recommendedName>
</protein>